<protein>
    <recommendedName>
        <fullName evidence="2">RNase H type-1 domain-containing protein</fullName>
    </recommendedName>
</protein>
<dbReference type="PANTHER" id="PTHR47723:SF22">
    <property type="entry name" value="RNASE H TYPE-1 DOMAIN-CONTAINING PROTEIN"/>
    <property type="match status" value="1"/>
</dbReference>
<dbReference type="Proteomes" id="UP001280121">
    <property type="component" value="Unassembled WGS sequence"/>
</dbReference>
<dbReference type="GO" id="GO:0003676">
    <property type="term" value="F:nucleic acid binding"/>
    <property type="evidence" value="ECO:0007669"/>
    <property type="project" value="InterPro"/>
</dbReference>
<name>A0AAD9XBK8_9ROSI</name>
<keyword evidence="4" id="KW-1185">Reference proteome</keyword>
<sequence>MADEVWDALCECDGNKTPRPDGFNLNFIRFNWEVVKKYFLGFMNEFHVDGSVVKSENRNFIALVSKDQNPVSIKDYRLIILVRAAYKILAKVLANRLKKMMDKLISSFSNDFGESKADCRQFCDSWGGYLSILPTYYMSVFGVPSGVSNIIEKLKRDFFWNDGIKKKKVHVVDWVSICKSKWLGDLRIGRIKDIICWRNEFGTLERSTLLCGRRFCVRKDKGELVDSTVYLFLWLSYVPPVALWFKNCGTGCKKDSTILLLDVKGRCVDSQLSKIKVPGISRPPMDHDLVFNVDGSAKEYSGLAGIGGVMCDANGKVLCLFSACLGVGDSIMAEVLGIHRACALISSDMFFLERNITILSDSKSTISRIKGEGFGHLRLVNWVYDIRQFLLSMNKVFNLKDLNRVFEVFTYALFLVACSSFFDVVALVLVYALGGFVCAVWCLAVCVQS</sequence>
<keyword evidence="1" id="KW-0472">Membrane</keyword>
<dbReference type="GO" id="GO:0004523">
    <property type="term" value="F:RNA-DNA hybrid ribonuclease activity"/>
    <property type="evidence" value="ECO:0007669"/>
    <property type="project" value="InterPro"/>
</dbReference>
<dbReference type="AlphaFoldDB" id="A0AAD9XBK8"/>
<dbReference type="InterPro" id="IPR002156">
    <property type="entry name" value="RNaseH_domain"/>
</dbReference>
<dbReference type="PANTHER" id="PTHR47723">
    <property type="entry name" value="OS05G0353850 PROTEIN"/>
    <property type="match status" value="1"/>
</dbReference>
<comment type="caution">
    <text evidence="3">The sequence shown here is derived from an EMBL/GenBank/DDBJ whole genome shotgun (WGS) entry which is preliminary data.</text>
</comment>
<accession>A0AAD9XBK8</accession>
<dbReference type="InterPro" id="IPR053151">
    <property type="entry name" value="RNase_H-like"/>
</dbReference>
<dbReference type="Pfam" id="PF13456">
    <property type="entry name" value="RVT_3"/>
    <property type="match status" value="1"/>
</dbReference>
<evidence type="ECO:0000313" key="4">
    <source>
        <dbReference type="Proteomes" id="UP001280121"/>
    </source>
</evidence>
<dbReference type="SUPFAM" id="SSF53098">
    <property type="entry name" value="Ribonuclease H-like"/>
    <property type="match status" value="1"/>
</dbReference>
<dbReference type="InterPro" id="IPR044730">
    <property type="entry name" value="RNase_H-like_dom_plant"/>
</dbReference>
<dbReference type="InterPro" id="IPR012337">
    <property type="entry name" value="RNaseH-like_sf"/>
</dbReference>
<dbReference type="Gene3D" id="3.30.420.10">
    <property type="entry name" value="Ribonuclease H-like superfamily/Ribonuclease H"/>
    <property type="match status" value="1"/>
</dbReference>
<gene>
    <name evidence="3" type="ORF">Ddye_009558</name>
</gene>
<evidence type="ECO:0000313" key="3">
    <source>
        <dbReference type="EMBL" id="KAK2656506.1"/>
    </source>
</evidence>
<feature type="transmembrane region" description="Helical" evidence="1">
    <location>
        <begin position="428"/>
        <end position="447"/>
    </location>
</feature>
<feature type="domain" description="RNase H type-1" evidence="2">
    <location>
        <begin position="292"/>
        <end position="394"/>
    </location>
</feature>
<keyword evidence="1" id="KW-1133">Transmembrane helix</keyword>
<keyword evidence="1" id="KW-0812">Transmembrane</keyword>
<proteinExistence type="predicted"/>
<dbReference type="InterPro" id="IPR036397">
    <property type="entry name" value="RNaseH_sf"/>
</dbReference>
<organism evidence="3 4">
    <name type="scientific">Dipteronia dyeriana</name>
    <dbReference type="NCBI Taxonomy" id="168575"/>
    <lineage>
        <taxon>Eukaryota</taxon>
        <taxon>Viridiplantae</taxon>
        <taxon>Streptophyta</taxon>
        <taxon>Embryophyta</taxon>
        <taxon>Tracheophyta</taxon>
        <taxon>Spermatophyta</taxon>
        <taxon>Magnoliopsida</taxon>
        <taxon>eudicotyledons</taxon>
        <taxon>Gunneridae</taxon>
        <taxon>Pentapetalae</taxon>
        <taxon>rosids</taxon>
        <taxon>malvids</taxon>
        <taxon>Sapindales</taxon>
        <taxon>Sapindaceae</taxon>
        <taxon>Hippocastanoideae</taxon>
        <taxon>Acereae</taxon>
        <taxon>Dipteronia</taxon>
    </lineage>
</organism>
<evidence type="ECO:0000256" key="1">
    <source>
        <dbReference type="SAM" id="Phobius"/>
    </source>
</evidence>
<dbReference type="CDD" id="cd06222">
    <property type="entry name" value="RNase_H_like"/>
    <property type="match status" value="1"/>
</dbReference>
<evidence type="ECO:0000259" key="2">
    <source>
        <dbReference type="Pfam" id="PF13456"/>
    </source>
</evidence>
<reference evidence="3" key="1">
    <citation type="journal article" date="2023" name="Plant J.">
        <title>Genome sequences and population genomics provide insights into the demographic history, inbreeding, and mutation load of two 'living fossil' tree species of Dipteronia.</title>
        <authorList>
            <person name="Feng Y."/>
            <person name="Comes H.P."/>
            <person name="Chen J."/>
            <person name="Zhu S."/>
            <person name="Lu R."/>
            <person name="Zhang X."/>
            <person name="Li P."/>
            <person name="Qiu J."/>
            <person name="Olsen K.M."/>
            <person name="Qiu Y."/>
        </authorList>
    </citation>
    <scope>NUCLEOTIDE SEQUENCE</scope>
    <source>
        <strain evidence="3">KIB01</strain>
    </source>
</reference>
<dbReference type="EMBL" id="JANJYI010000003">
    <property type="protein sequence ID" value="KAK2656506.1"/>
    <property type="molecule type" value="Genomic_DNA"/>
</dbReference>